<dbReference type="SUPFAM" id="SSF54637">
    <property type="entry name" value="Thioesterase/thiol ester dehydrase-isomerase"/>
    <property type="match status" value="1"/>
</dbReference>
<name>A0A4Z0W2R3_9GAMM</name>
<dbReference type="Proteomes" id="UP000297475">
    <property type="component" value="Unassembled WGS sequence"/>
</dbReference>
<evidence type="ECO:0000313" key="3">
    <source>
        <dbReference type="Proteomes" id="UP000297475"/>
    </source>
</evidence>
<keyword evidence="3" id="KW-1185">Reference proteome</keyword>
<evidence type="ECO:0000256" key="1">
    <source>
        <dbReference type="ARBA" id="ARBA00022801"/>
    </source>
</evidence>
<dbReference type="EMBL" id="SRMF01000012">
    <property type="protein sequence ID" value="TGG90676.1"/>
    <property type="molecule type" value="Genomic_DNA"/>
</dbReference>
<dbReference type="CDD" id="cd00586">
    <property type="entry name" value="4HBT"/>
    <property type="match status" value="1"/>
</dbReference>
<dbReference type="PANTHER" id="PTHR31793:SF37">
    <property type="entry name" value="ACYL-COA THIOESTER HYDROLASE YBGC"/>
    <property type="match status" value="1"/>
</dbReference>
<dbReference type="AlphaFoldDB" id="A0A4Z0W2R3"/>
<organism evidence="2 3">
    <name type="scientific">Natronospirillum operosum</name>
    <dbReference type="NCBI Taxonomy" id="2759953"/>
    <lineage>
        <taxon>Bacteria</taxon>
        <taxon>Pseudomonadati</taxon>
        <taxon>Pseudomonadota</taxon>
        <taxon>Gammaproteobacteria</taxon>
        <taxon>Oceanospirillales</taxon>
        <taxon>Natronospirillaceae</taxon>
        <taxon>Natronospirillum</taxon>
    </lineage>
</organism>
<dbReference type="Pfam" id="PF13279">
    <property type="entry name" value="4HBT_2"/>
    <property type="match status" value="1"/>
</dbReference>
<dbReference type="PANTHER" id="PTHR31793">
    <property type="entry name" value="4-HYDROXYBENZOYL-COA THIOESTERASE FAMILY MEMBER"/>
    <property type="match status" value="1"/>
</dbReference>
<gene>
    <name evidence="2" type="ORF">E4656_17930</name>
</gene>
<proteinExistence type="predicted"/>
<comment type="caution">
    <text evidence="2">The sequence shown here is derived from an EMBL/GenBank/DDBJ whole genome shotgun (WGS) entry which is preliminary data.</text>
</comment>
<accession>A0A4Z0W2R3</accession>
<dbReference type="Gene3D" id="3.10.129.10">
    <property type="entry name" value="Hotdog Thioesterase"/>
    <property type="match status" value="1"/>
</dbReference>
<evidence type="ECO:0000313" key="2">
    <source>
        <dbReference type="EMBL" id="TGG90676.1"/>
    </source>
</evidence>
<dbReference type="OrthoDB" id="21822at2"/>
<reference evidence="2 3" key="1">
    <citation type="submission" date="2019-04" db="EMBL/GenBank/DDBJ databases">
        <title>Natronospirillum operosus gen. nov., sp. nov., a haloalkaliphilic satellite isolated from decaying biomass of laboratory culture of cyanobacterium Geitlerinema sp. and proposal of Natronospirillaceae fam. nov. and Saccharospirillaceae fam. nov.</title>
        <authorList>
            <person name="Kevbrin V."/>
            <person name="Boltyanskaya Y."/>
            <person name="Koziaeva V."/>
            <person name="Grouzdev D.S."/>
            <person name="Park M."/>
            <person name="Cho J."/>
        </authorList>
    </citation>
    <scope>NUCLEOTIDE SEQUENCE [LARGE SCALE GENOMIC DNA]</scope>
    <source>
        <strain evidence="2 3">G-116</strain>
    </source>
</reference>
<sequence length="138" mass="15589">MLTNRVNRTIEWGDCDPAGIVFYPRYFAFFDDATGQLFAAAGFPKYEMTQRFDIVGIPMVDTRSKFYIPSRYGDEVVIESTVTEFRRSSFDVTHRLYKGEALAVEGFETRVWVRSAPERPGGIQAQAIPEEVLGAFAG</sequence>
<dbReference type="InterPro" id="IPR029069">
    <property type="entry name" value="HotDog_dom_sf"/>
</dbReference>
<dbReference type="GO" id="GO:0047617">
    <property type="term" value="F:fatty acyl-CoA hydrolase activity"/>
    <property type="evidence" value="ECO:0007669"/>
    <property type="project" value="TreeGrafter"/>
</dbReference>
<keyword evidence="1" id="KW-0378">Hydrolase</keyword>
<protein>
    <submittedName>
        <fullName evidence="2">Acyl-CoA thioesterase</fullName>
    </submittedName>
</protein>
<dbReference type="InterPro" id="IPR050563">
    <property type="entry name" value="4-hydroxybenzoyl-CoA_TE"/>
</dbReference>